<accession>A0ABD5RNU9</accession>
<feature type="transmembrane region" description="Helical" evidence="6">
    <location>
        <begin position="21"/>
        <end position="43"/>
    </location>
</feature>
<evidence type="ECO:0000256" key="1">
    <source>
        <dbReference type="ARBA" id="ARBA00004141"/>
    </source>
</evidence>
<dbReference type="PANTHER" id="PTHR38480">
    <property type="entry name" value="SLR0254 PROTEIN"/>
    <property type="match status" value="1"/>
</dbReference>
<keyword evidence="9" id="KW-1185">Reference proteome</keyword>
<organism evidence="8 9">
    <name type="scientific">Halomarina salina</name>
    <dbReference type="NCBI Taxonomy" id="1872699"/>
    <lineage>
        <taxon>Archaea</taxon>
        <taxon>Methanobacteriati</taxon>
        <taxon>Methanobacteriota</taxon>
        <taxon>Stenosarchaea group</taxon>
        <taxon>Halobacteria</taxon>
        <taxon>Halobacteriales</taxon>
        <taxon>Natronomonadaceae</taxon>
        <taxon>Halomarina</taxon>
    </lineage>
</organism>
<dbReference type="Proteomes" id="UP001596099">
    <property type="component" value="Unassembled WGS sequence"/>
</dbReference>
<evidence type="ECO:0000256" key="5">
    <source>
        <dbReference type="SAM" id="MobiDB-lite"/>
    </source>
</evidence>
<comment type="subcellular location">
    <subcellularLocation>
        <location evidence="1">Membrane</location>
        <topology evidence="1">Multi-pass membrane protein</topology>
    </subcellularLocation>
</comment>
<gene>
    <name evidence="8" type="ORF">ACFPYI_12740</name>
</gene>
<reference evidence="8 9" key="1">
    <citation type="journal article" date="2019" name="Int. J. Syst. Evol. Microbiol.">
        <title>The Global Catalogue of Microorganisms (GCM) 10K type strain sequencing project: providing services to taxonomists for standard genome sequencing and annotation.</title>
        <authorList>
            <consortium name="The Broad Institute Genomics Platform"/>
            <consortium name="The Broad Institute Genome Sequencing Center for Infectious Disease"/>
            <person name="Wu L."/>
            <person name="Ma J."/>
        </authorList>
    </citation>
    <scope>NUCLEOTIDE SEQUENCE [LARGE SCALE GENOMIC DNA]</scope>
    <source>
        <strain evidence="8 9">CGMCC 1.12543</strain>
    </source>
</reference>
<keyword evidence="2 6" id="KW-0812">Transmembrane</keyword>
<feature type="transmembrane region" description="Helical" evidence="6">
    <location>
        <begin position="49"/>
        <end position="67"/>
    </location>
</feature>
<name>A0ABD5RNU9_9EURY</name>
<proteinExistence type="predicted"/>
<protein>
    <submittedName>
        <fullName evidence="8">RDD family protein</fullName>
    </submittedName>
</protein>
<evidence type="ECO:0000256" key="4">
    <source>
        <dbReference type="ARBA" id="ARBA00023136"/>
    </source>
</evidence>
<evidence type="ECO:0000313" key="8">
    <source>
        <dbReference type="EMBL" id="MFC5972200.1"/>
    </source>
</evidence>
<dbReference type="GO" id="GO:0016020">
    <property type="term" value="C:membrane"/>
    <property type="evidence" value="ECO:0007669"/>
    <property type="project" value="UniProtKB-SubCell"/>
</dbReference>
<feature type="domain" description="RDD" evidence="7">
    <location>
        <begin position="15"/>
        <end position="133"/>
    </location>
</feature>
<dbReference type="PANTHER" id="PTHR38480:SF1">
    <property type="entry name" value="SLR0254 PROTEIN"/>
    <property type="match status" value="1"/>
</dbReference>
<dbReference type="RefSeq" id="WP_247415294.1">
    <property type="nucleotide sequence ID" value="NZ_JALLGW010000001.1"/>
</dbReference>
<feature type="region of interest" description="Disordered" evidence="5">
    <location>
        <begin position="142"/>
        <end position="163"/>
    </location>
</feature>
<sequence length="163" mass="17248">MEGIERAIPDVRTDAGLRDRVVAFFVDVALVTLAAVVVAVALSVEQMNVAPAAVFWVVAWFTYVVAAQGRFGQTVGKHLVGVVVATTDGSACSYRRAALRELVRVGDLLSLNLVGSVVTVGRRRQRLGDLVAGTVVVPAKRTGGLRGGARTPRGRRADGGRRL</sequence>
<dbReference type="InterPro" id="IPR010432">
    <property type="entry name" value="RDD"/>
</dbReference>
<keyword evidence="3 6" id="KW-1133">Transmembrane helix</keyword>
<dbReference type="EMBL" id="JBHSQH010000001">
    <property type="protein sequence ID" value="MFC5972200.1"/>
    <property type="molecule type" value="Genomic_DNA"/>
</dbReference>
<evidence type="ECO:0000256" key="3">
    <source>
        <dbReference type="ARBA" id="ARBA00022989"/>
    </source>
</evidence>
<evidence type="ECO:0000313" key="9">
    <source>
        <dbReference type="Proteomes" id="UP001596099"/>
    </source>
</evidence>
<dbReference type="AlphaFoldDB" id="A0ABD5RNU9"/>
<comment type="caution">
    <text evidence="8">The sequence shown here is derived from an EMBL/GenBank/DDBJ whole genome shotgun (WGS) entry which is preliminary data.</text>
</comment>
<evidence type="ECO:0000256" key="6">
    <source>
        <dbReference type="SAM" id="Phobius"/>
    </source>
</evidence>
<evidence type="ECO:0000256" key="2">
    <source>
        <dbReference type="ARBA" id="ARBA00022692"/>
    </source>
</evidence>
<dbReference type="Pfam" id="PF06271">
    <property type="entry name" value="RDD"/>
    <property type="match status" value="1"/>
</dbReference>
<keyword evidence="4 6" id="KW-0472">Membrane</keyword>
<evidence type="ECO:0000259" key="7">
    <source>
        <dbReference type="Pfam" id="PF06271"/>
    </source>
</evidence>